<reference evidence="4" key="1">
    <citation type="journal article" date="2009" name="Appl. Environ. Microbiol.">
        <title>Complete genome sequence of the chemolithoautotrophic marine magnetotactic coccus strain MC-1.</title>
        <authorList>
            <person name="Schubbe S."/>
            <person name="Williams T.J."/>
            <person name="Xie G."/>
            <person name="Kiss H.E."/>
            <person name="Brettin T.S."/>
            <person name="Martinez D."/>
            <person name="Ross C.A."/>
            <person name="Schuler D."/>
            <person name="Cox B.L."/>
            <person name="Nealson K.H."/>
            <person name="Bazylinski D.A."/>
        </authorList>
    </citation>
    <scope>NUCLEOTIDE SEQUENCE [LARGE SCALE GENOMIC DNA]</scope>
    <source>
        <strain evidence="4">ATCC BAA-1437 / JCM 17883 / MC-1</strain>
    </source>
</reference>
<keyword evidence="1" id="KW-0378">Hydrolase</keyword>
<dbReference type="GO" id="GO:0016787">
    <property type="term" value="F:hydrolase activity"/>
    <property type="evidence" value="ECO:0007669"/>
    <property type="project" value="UniProtKB-KW"/>
</dbReference>
<name>A0LDI1_MAGMM</name>
<dbReference type="PANTHER" id="PTHR30337">
    <property type="entry name" value="COMPONENT OF ATP-DEPENDENT DSDNA EXONUCLEASE"/>
    <property type="match status" value="1"/>
</dbReference>
<evidence type="ECO:0000256" key="1">
    <source>
        <dbReference type="ARBA" id="ARBA00022801"/>
    </source>
</evidence>
<dbReference type="Gene3D" id="3.60.21.10">
    <property type="match status" value="1"/>
</dbReference>
<dbReference type="EMBL" id="CP000471">
    <property type="protein sequence ID" value="ABK46024.1"/>
    <property type="molecule type" value="Genomic_DNA"/>
</dbReference>
<evidence type="ECO:0000313" key="3">
    <source>
        <dbReference type="EMBL" id="ABK46024.1"/>
    </source>
</evidence>
<dbReference type="PANTHER" id="PTHR30337:SF7">
    <property type="entry name" value="PHOSPHOESTERASE"/>
    <property type="match status" value="1"/>
</dbReference>
<dbReference type="STRING" id="156889.Mmc1_3539"/>
<dbReference type="Proteomes" id="UP000002586">
    <property type="component" value="Chromosome"/>
</dbReference>
<dbReference type="RefSeq" id="WP_011715080.1">
    <property type="nucleotide sequence ID" value="NC_008576.1"/>
</dbReference>
<dbReference type="CDD" id="cd00840">
    <property type="entry name" value="MPP_Mre11_N"/>
    <property type="match status" value="1"/>
</dbReference>
<sequence length="404" mass="45747">MNFTFIHCADIHLDSPMQGLDAALRKKLPPNLLENLTRNAWNRLVDEAISKQVAFVAVAGDLYDGDWKDYRTGHFLAGSAKRLHQANIPLIILLGNHDAQSKLTKKLSMPPNVTILDHHKPQTILLHDLHTAIHGWSYPHPAISENMVIHYPPAHPEYFNVGLLHTAMDGREGHDPYAPCHLNDLLTLNYDYWGLGHAHRFEQLNQTPPICYSGNLQGRHIRETGTKGYLLLQVDKQTVTEITHCPVHTLRWEQCTIALTEQDESSWLKAIRHQLQQLDPNQPTLVRLTLQGHSPLFRDRDRLYAECEAAAQEIHDQLWIEQVKMSKTTQPQPLGTDSGHTLLNLANQLSQSPQQQQLLRDALLEQMRGPAKKRLEILLQEGALNNAIEDGLAQLEPILNGDNP</sequence>
<dbReference type="AlphaFoldDB" id="A0LDI1"/>
<dbReference type="InterPro" id="IPR041796">
    <property type="entry name" value="Mre11_N"/>
</dbReference>
<dbReference type="InterPro" id="IPR029052">
    <property type="entry name" value="Metallo-depent_PP-like"/>
</dbReference>
<gene>
    <name evidence="3" type="ordered locus">Mmc1_3539</name>
</gene>
<dbReference type="InterPro" id="IPR014576">
    <property type="entry name" value="Pesterase_YhaO"/>
</dbReference>
<dbReference type="SUPFAM" id="SSF56300">
    <property type="entry name" value="Metallo-dependent phosphatases"/>
    <property type="match status" value="1"/>
</dbReference>
<protein>
    <submittedName>
        <fullName evidence="3">Metallophosphoesterase</fullName>
    </submittedName>
</protein>
<dbReference type="HOGENOM" id="CLU_026621_4_0_5"/>
<dbReference type="PIRSF" id="PIRSF033091">
    <property type="entry name" value="Pesterase_YhaO"/>
    <property type="match status" value="1"/>
</dbReference>
<dbReference type="eggNOG" id="COG0420">
    <property type="taxonomic scope" value="Bacteria"/>
</dbReference>
<keyword evidence="4" id="KW-1185">Reference proteome</keyword>
<evidence type="ECO:0000259" key="2">
    <source>
        <dbReference type="Pfam" id="PF00149"/>
    </source>
</evidence>
<dbReference type="Pfam" id="PF00149">
    <property type="entry name" value="Metallophos"/>
    <property type="match status" value="1"/>
</dbReference>
<accession>A0LDI1</accession>
<dbReference type="OrthoDB" id="9773856at2"/>
<organism evidence="3 4">
    <name type="scientific">Magnetococcus marinus (strain ATCC BAA-1437 / JCM 17883 / MC-1)</name>
    <dbReference type="NCBI Taxonomy" id="156889"/>
    <lineage>
        <taxon>Bacteria</taxon>
        <taxon>Pseudomonadati</taxon>
        <taxon>Pseudomonadota</taxon>
        <taxon>Magnetococcia</taxon>
        <taxon>Magnetococcales</taxon>
        <taxon>Magnetococcaceae</taxon>
        <taxon>Magnetococcus</taxon>
    </lineage>
</organism>
<proteinExistence type="predicted"/>
<dbReference type="KEGG" id="mgm:Mmc1_3539"/>
<reference evidence="3 4" key="2">
    <citation type="journal article" date="2012" name="Int. J. Syst. Evol. Microbiol.">
        <title>Magnetococcus marinus gen. nov., sp. nov., a marine, magnetotactic bacterium that represents a novel lineage (Magnetococcaceae fam. nov.; Magnetococcales ord. nov.) at the base of the Alphaproteobacteria.</title>
        <authorList>
            <person name="Bazylinski D.A."/>
            <person name="Williams T.J."/>
            <person name="Lefevre C.T."/>
            <person name="Berg R.J."/>
            <person name="Zhang C.L."/>
            <person name="Bowser S.S."/>
            <person name="Dean A.J."/>
            <person name="Beveridge T.J."/>
        </authorList>
    </citation>
    <scope>NUCLEOTIDE SEQUENCE [LARGE SCALE GENOMIC DNA]</scope>
    <source>
        <strain evidence="4">ATCC BAA-1437 / JCM 17883 / MC-1</strain>
    </source>
</reference>
<evidence type="ECO:0000313" key="4">
    <source>
        <dbReference type="Proteomes" id="UP000002586"/>
    </source>
</evidence>
<feature type="domain" description="Calcineurin-like phosphoesterase" evidence="2">
    <location>
        <begin position="4"/>
        <end position="108"/>
    </location>
</feature>
<dbReference type="InterPro" id="IPR004843">
    <property type="entry name" value="Calcineurin-like_PHP"/>
</dbReference>
<dbReference type="InterPro" id="IPR050535">
    <property type="entry name" value="DNA_Repair-Maintenance_Comp"/>
</dbReference>